<reference evidence="2 3" key="1">
    <citation type="submission" date="2017-03" db="EMBL/GenBank/DDBJ databases">
        <title>WGS assembly of Porphyra umbilicalis.</title>
        <authorList>
            <person name="Brawley S.H."/>
            <person name="Blouin N.A."/>
            <person name="Ficko-Blean E."/>
            <person name="Wheeler G.L."/>
            <person name="Lohr M."/>
            <person name="Goodson H.V."/>
            <person name="Jenkins J.W."/>
            <person name="Blaby-Haas C.E."/>
            <person name="Helliwell K.E."/>
            <person name="Chan C."/>
            <person name="Marriage T."/>
            <person name="Bhattacharya D."/>
            <person name="Klein A.S."/>
            <person name="Badis Y."/>
            <person name="Brodie J."/>
            <person name="Cao Y."/>
            <person name="Collen J."/>
            <person name="Dittami S.M."/>
            <person name="Gachon C.M."/>
            <person name="Green B.R."/>
            <person name="Karpowicz S."/>
            <person name="Kim J.W."/>
            <person name="Kudahl U."/>
            <person name="Lin S."/>
            <person name="Michel G."/>
            <person name="Mittag M."/>
            <person name="Olson B.J."/>
            <person name="Pangilinan J."/>
            <person name="Peng Y."/>
            <person name="Qiu H."/>
            <person name="Shu S."/>
            <person name="Singer J.T."/>
            <person name="Smith A.G."/>
            <person name="Sprecher B.N."/>
            <person name="Wagner V."/>
            <person name="Wang W."/>
            <person name="Wang Z.-Y."/>
            <person name="Yan J."/>
            <person name="Yarish C."/>
            <person name="Zoeuner-Riek S."/>
            <person name="Zhuang Y."/>
            <person name="Zou Y."/>
            <person name="Lindquist E.A."/>
            <person name="Grimwood J."/>
            <person name="Barry K."/>
            <person name="Rokhsar D.S."/>
            <person name="Schmutz J."/>
            <person name="Stiller J.W."/>
            <person name="Grossman A.R."/>
            <person name="Prochnik S.E."/>
        </authorList>
    </citation>
    <scope>NUCLEOTIDE SEQUENCE [LARGE SCALE GENOMIC DNA]</scope>
    <source>
        <strain evidence="2">4086291</strain>
    </source>
</reference>
<feature type="compositionally biased region" description="Basic residues" evidence="1">
    <location>
        <begin position="123"/>
        <end position="137"/>
    </location>
</feature>
<protein>
    <submittedName>
        <fullName evidence="2">Uncharacterized protein</fullName>
    </submittedName>
</protein>
<accession>A0A1X6NYQ5</accession>
<sequence>MMGRFLLPDRAVYCNSSLCFVPDRLFSHGAAPLPTTPPLLRSFLLCPHLFSPVSSPSSPLPLHGDHADLFGRLPLCVDSVTRLAPAPPAATRRRRGCRQRSLQRRFSFTNNTRHRWDYGVGAPRRRGAHGAGRHRRSDHPRCCCRCRTGMGRRGRSATPRMGTSSPPFSRSCFPPAL</sequence>
<feature type="region of interest" description="Disordered" evidence="1">
    <location>
        <begin position="117"/>
        <end position="137"/>
    </location>
</feature>
<feature type="region of interest" description="Disordered" evidence="1">
    <location>
        <begin position="151"/>
        <end position="177"/>
    </location>
</feature>
<name>A0A1X6NYQ5_PORUM</name>
<keyword evidence="3" id="KW-1185">Reference proteome</keyword>
<proteinExistence type="predicted"/>
<evidence type="ECO:0000313" key="2">
    <source>
        <dbReference type="EMBL" id="OSX73670.1"/>
    </source>
</evidence>
<dbReference type="AlphaFoldDB" id="A0A1X6NYQ5"/>
<organism evidence="2 3">
    <name type="scientific">Porphyra umbilicalis</name>
    <name type="common">Purple laver</name>
    <name type="synonym">Red alga</name>
    <dbReference type="NCBI Taxonomy" id="2786"/>
    <lineage>
        <taxon>Eukaryota</taxon>
        <taxon>Rhodophyta</taxon>
        <taxon>Bangiophyceae</taxon>
        <taxon>Bangiales</taxon>
        <taxon>Bangiaceae</taxon>
        <taxon>Porphyra</taxon>
    </lineage>
</organism>
<dbReference type="EMBL" id="KV918984">
    <property type="protein sequence ID" value="OSX73670.1"/>
    <property type="molecule type" value="Genomic_DNA"/>
</dbReference>
<evidence type="ECO:0000313" key="3">
    <source>
        <dbReference type="Proteomes" id="UP000218209"/>
    </source>
</evidence>
<gene>
    <name evidence="2" type="ORF">BU14_0332s0021</name>
</gene>
<evidence type="ECO:0000256" key="1">
    <source>
        <dbReference type="SAM" id="MobiDB-lite"/>
    </source>
</evidence>
<feature type="compositionally biased region" description="Low complexity" evidence="1">
    <location>
        <begin position="164"/>
        <end position="177"/>
    </location>
</feature>
<dbReference type="Proteomes" id="UP000218209">
    <property type="component" value="Unassembled WGS sequence"/>
</dbReference>